<dbReference type="PANTHER" id="PTHR46124">
    <property type="entry name" value="D-AMINOACYL-TRNA DEACYLASE"/>
    <property type="match status" value="1"/>
</dbReference>
<keyword evidence="1" id="KW-0378">Hydrolase</keyword>
<dbReference type="InterPro" id="IPR001130">
    <property type="entry name" value="TatD-like"/>
</dbReference>
<dbReference type="PANTHER" id="PTHR46124:SF2">
    <property type="entry name" value="D-AMINOACYL-TRNA DEACYLASE"/>
    <property type="match status" value="1"/>
</dbReference>
<evidence type="ECO:0000313" key="1">
    <source>
        <dbReference type="EMBL" id="GAA4140894.1"/>
    </source>
</evidence>
<dbReference type="PIRSF" id="PIRSF005902">
    <property type="entry name" value="DNase_TatD"/>
    <property type="match status" value="1"/>
</dbReference>
<evidence type="ECO:0000313" key="2">
    <source>
        <dbReference type="Proteomes" id="UP001500101"/>
    </source>
</evidence>
<name>A0ABP7YT04_9SPHI</name>
<dbReference type="Gene3D" id="3.20.20.140">
    <property type="entry name" value="Metal-dependent hydrolases"/>
    <property type="match status" value="1"/>
</dbReference>
<gene>
    <name evidence="1" type="ORF">GCM10022216_20430</name>
</gene>
<sequence>MYIDIHTHHPKTQSNSYFALANMMVSKDYLTYKPCSIGIHPWYIDDNFDKQLEALVQLQANEAVIAVGECGLDKMHSTPWDRQVMAFERQIALANELNKPIIVHCVRAYAEVLTSLMRMKTKVPVILHGYSKNWELAKTLLHHGYYLSLGANILKGQHLDLLQNIPLDRLFLETDDKTIAISDIYAYFCHARKLTKEQLQEQIVQNFNRVFNYSLV</sequence>
<protein>
    <submittedName>
        <fullName evidence="1">TatD family hydrolase</fullName>
    </submittedName>
</protein>
<dbReference type="CDD" id="cd01310">
    <property type="entry name" value="TatD_DNAse"/>
    <property type="match status" value="1"/>
</dbReference>
<dbReference type="EMBL" id="BAAAZI010000008">
    <property type="protein sequence ID" value="GAA4140894.1"/>
    <property type="molecule type" value="Genomic_DNA"/>
</dbReference>
<accession>A0ABP7YT04</accession>
<comment type="caution">
    <text evidence="1">The sequence shown here is derived from an EMBL/GenBank/DDBJ whole genome shotgun (WGS) entry which is preliminary data.</text>
</comment>
<reference evidence="2" key="1">
    <citation type="journal article" date="2019" name="Int. J. Syst. Evol. Microbiol.">
        <title>The Global Catalogue of Microorganisms (GCM) 10K type strain sequencing project: providing services to taxonomists for standard genome sequencing and annotation.</title>
        <authorList>
            <consortium name="The Broad Institute Genomics Platform"/>
            <consortium name="The Broad Institute Genome Sequencing Center for Infectious Disease"/>
            <person name="Wu L."/>
            <person name="Ma J."/>
        </authorList>
    </citation>
    <scope>NUCLEOTIDE SEQUENCE [LARGE SCALE GENOMIC DNA]</scope>
    <source>
        <strain evidence="2">JCM 16704</strain>
    </source>
</reference>
<organism evidence="1 2">
    <name type="scientific">Sphingobacterium kyonggiense</name>
    <dbReference type="NCBI Taxonomy" id="714075"/>
    <lineage>
        <taxon>Bacteria</taxon>
        <taxon>Pseudomonadati</taxon>
        <taxon>Bacteroidota</taxon>
        <taxon>Sphingobacteriia</taxon>
        <taxon>Sphingobacteriales</taxon>
        <taxon>Sphingobacteriaceae</taxon>
        <taxon>Sphingobacterium</taxon>
    </lineage>
</organism>
<dbReference type="InterPro" id="IPR032466">
    <property type="entry name" value="Metal_Hydrolase"/>
</dbReference>
<proteinExistence type="predicted"/>
<dbReference type="Proteomes" id="UP001500101">
    <property type="component" value="Unassembled WGS sequence"/>
</dbReference>
<dbReference type="GO" id="GO:0016787">
    <property type="term" value="F:hydrolase activity"/>
    <property type="evidence" value="ECO:0007669"/>
    <property type="project" value="UniProtKB-KW"/>
</dbReference>
<dbReference type="SUPFAM" id="SSF51556">
    <property type="entry name" value="Metallo-dependent hydrolases"/>
    <property type="match status" value="1"/>
</dbReference>
<dbReference type="RefSeq" id="WP_344674607.1">
    <property type="nucleotide sequence ID" value="NZ_BAAAZI010000008.1"/>
</dbReference>
<dbReference type="Pfam" id="PF01026">
    <property type="entry name" value="TatD_DNase"/>
    <property type="match status" value="1"/>
</dbReference>
<keyword evidence="2" id="KW-1185">Reference proteome</keyword>